<evidence type="ECO:0000256" key="2">
    <source>
        <dbReference type="ARBA" id="ARBA00022490"/>
    </source>
</evidence>
<dbReference type="SMART" id="SM00977">
    <property type="entry name" value="TilS_C"/>
    <property type="match status" value="1"/>
</dbReference>
<dbReference type="PANTHER" id="PTHR43033">
    <property type="entry name" value="TRNA(ILE)-LYSIDINE SYNTHASE-RELATED"/>
    <property type="match status" value="1"/>
</dbReference>
<comment type="catalytic activity">
    <reaction evidence="7 8">
        <text>cytidine(34) in tRNA(Ile2) + L-lysine + ATP = lysidine(34) in tRNA(Ile2) + AMP + diphosphate + H(+)</text>
        <dbReference type="Rhea" id="RHEA:43744"/>
        <dbReference type="Rhea" id="RHEA-COMP:10625"/>
        <dbReference type="Rhea" id="RHEA-COMP:10670"/>
        <dbReference type="ChEBI" id="CHEBI:15378"/>
        <dbReference type="ChEBI" id="CHEBI:30616"/>
        <dbReference type="ChEBI" id="CHEBI:32551"/>
        <dbReference type="ChEBI" id="CHEBI:33019"/>
        <dbReference type="ChEBI" id="CHEBI:82748"/>
        <dbReference type="ChEBI" id="CHEBI:83665"/>
        <dbReference type="ChEBI" id="CHEBI:456215"/>
        <dbReference type="EC" id="6.3.4.19"/>
    </reaction>
</comment>
<dbReference type="NCBIfam" id="TIGR02433">
    <property type="entry name" value="lysidine_TilS_C"/>
    <property type="match status" value="1"/>
</dbReference>
<dbReference type="GO" id="GO:0032267">
    <property type="term" value="F:tRNA(Ile)-lysidine synthase activity"/>
    <property type="evidence" value="ECO:0007669"/>
    <property type="project" value="UniProtKB-EC"/>
</dbReference>
<evidence type="ECO:0000259" key="9">
    <source>
        <dbReference type="SMART" id="SM00977"/>
    </source>
</evidence>
<dbReference type="InterPro" id="IPR011063">
    <property type="entry name" value="TilS/TtcA_N"/>
</dbReference>
<dbReference type="GO" id="GO:0006400">
    <property type="term" value="P:tRNA modification"/>
    <property type="evidence" value="ECO:0007669"/>
    <property type="project" value="UniProtKB-UniRule"/>
</dbReference>
<feature type="binding site" evidence="8">
    <location>
        <begin position="45"/>
        <end position="50"/>
    </location>
    <ligand>
        <name>ATP</name>
        <dbReference type="ChEBI" id="CHEBI:30616"/>
    </ligand>
</feature>
<dbReference type="SUPFAM" id="SSF56037">
    <property type="entry name" value="PheT/TilS domain"/>
    <property type="match status" value="1"/>
</dbReference>
<dbReference type="InterPro" id="IPR012795">
    <property type="entry name" value="tRNA_Ile_lys_synt_N"/>
</dbReference>
<evidence type="ECO:0000256" key="8">
    <source>
        <dbReference type="HAMAP-Rule" id="MF_01161"/>
    </source>
</evidence>
<dbReference type="AlphaFoldDB" id="A0A9D1S853"/>
<accession>A0A9D1S853</accession>
<dbReference type="Gene3D" id="3.40.50.620">
    <property type="entry name" value="HUPs"/>
    <property type="match status" value="1"/>
</dbReference>
<dbReference type="EMBL" id="DVNG01000047">
    <property type="protein sequence ID" value="HIU50047.1"/>
    <property type="molecule type" value="Genomic_DNA"/>
</dbReference>
<dbReference type="NCBIfam" id="TIGR02432">
    <property type="entry name" value="lysidine_TilS_N"/>
    <property type="match status" value="1"/>
</dbReference>
<dbReference type="Proteomes" id="UP000824118">
    <property type="component" value="Unassembled WGS sequence"/>
</dbReference>
<dbReference type="GO" id="GO:0005524">
    <property type="term" value="F:ATP binding"/>
    <property type="evidence" value="ECO:0007669"/>
    <property type="project" value="UniProtKB-UniRule"/>
</dbReference>
<dbReference type="SUPFAM" id="SSF52402">
    <property type="entry name" value="Adenine nucleotide alpha hydrolases-like"/>
    <property type="match status" value="1"/>
</dbReference>
<comment type="function">
    <text evidence="8">Ligates lysine onto the cytidine present at position 34 of the AUA codon-specific tRNA(Ile) that contains the anticodon CAU, in an ATP-dependent manner. Cytidine is converted to lysidine, thus changing the amino acid specificity of the tRNA from methionine to isoleucine.</text>
</comment>
<gene>
    <name evidence="8 10" type="primary">tilS</name>
    <name evidence="10" type="ORF">IAD22_03435</name>
</gene>
<dbReference type="HAMAP" id="MF_01161">
    <property type="entry name" value="tRNA_Ile_lys_synt"/>
    <property type="match status" value="1"/>
</dbReference>
<name>A0A9D1S853_9FIRM</name>
<evidence type="ECO:0000256" key="6">
    <source>
        <dbReference type="ARBA" id="ARBA00022840"/>
    </source>
</evidence>
<comment type="domain">
    <text evidence="8">The N-terminal region contains the highly conserved SGGXDS motif, predicted to be a P-loop motif involved in ATP binding.</text>
</comment>
<organism evidence="10 11">
    <name type="scientific">Candidatus Limousia pullorum</name>
    <dbReference type="NCBI Taxonomy" id="2840860"/>
    <lineage>
        <taxon>Bacteria</taxon>
        <taxon>Bacillati</taxon>
        <taxon>Bacillota</taxon>
        <taxon>Clostridia</taxon>
        <taxon>Eubacteriales</taxon>
        <taxon>Oscillospiraceae</taxon>
        <taxon>Oscillospiraceae incertae sedis</taxon>
        <taxon>Candidatus Limousia</taxon>
    </lineage>
</organism>
<evidence type="ECO:0000256" key="3">
    <source>
        <dbReference type="ARBA" id="ARBA00022598"/>
    </source>
</evidence>
<sequence length="467" mass="52683">MTNNIFFNNIEAEKTASVLVLNKICEAEHRYNILKGKEHIIVALSGGADSVCLLHSLYMLKNSGKYNFKLSAAHLNHNLRGEEAERDLKFSKDFAESLGCEFFSRTVDVAQWAKKLKVSTETSGRIKRYEFFEELSKSLKAAVATAHTASDNSETVIFNMARGSSIKGLAGIPPIRGKVIRPLLFVTREEVESYCLENNLSFVTDSTNLTDDYTRNSIRHKVIPVLKDINEGVNGNITRLSRSARLVDDFMTQCAKDAVKNTECRCSLLKELHPALLSYCINYIYFKKTGDNINQNRLVELCSDIISKEKGAVQINEKYTACIEKGCFKIKENSFDKEIKKGLVYLNLDDIINGSYPKKITVQGTVYSFELVDCLEDDGVVLDAEKCRGAVFRTRDDCDVFTLKKRKVTKSLKKYFNEIKMPAEKRYSVPLVAVDNNVLWIDGIGAAYDVEFSKNSKRGIKISVSRH</sequence>
<reference evidence="10" key="2">
    <citation type="journal article" date="2021" name="PeerJ">
        <title>Extensive microbial diversity within the chicken gut microbiome revealed by metagenomics and culture.</title>
        <authorList>
            <person name="Gilroy R."/>
            <person name="Ravi A."/>
            <person name="Getino M."/>
            <person name="Pursley I."/>
            <person name="Horton D.L."/>
            <person name="Alikhan N.F."/>
            <person name="Baker D."/>
            <person name="Gharbi K."/>
            <person name="Hall N."/>
            <person name="Watson M."/>
            <person name="Adriaenssens E.M."/>
            <person name="Foster-Nyarko E."/>
            <person name="Jarju S."/>
            <person name="Secka A."/>
            <person name="Antonio M."/>
            <person name="Oren A."/>
            <person name="Chaudhuri R.R."/>
            <person name="La Ragione R."/>
            <person name="Hildebrand F."/>
            <person name="Pallen M.J."/>
        </authorList>
    </citation>
    <scope>NUCLEOTIDE SEQUENCE</scope>
    <source>
        <strain evidence="10">ChiGjej1B1-1684</strain>
    </source>
</reference>
<dbReference type="CDD" id="cd01992">
    <property type="entry name" value="TilS_N"/>
    <property type="match status" value="1"/>
</dbReference>
<dbReference type="Pfam" id="PF01171">
    <property type="entry name" value="ATP_bind_3"/>
    <property type="match status" value="1"/>
</dbReference>
<evidence type="ECO:0000256" key="1">
    <source>
        <dbReference type="ARBA" id="ARBA00004496"/>
    </source>
</evidence>
<keyword evidence="5 8" id="KW-0547">Nucleotide-binding</keyword>
<dbReference type="InterPro" id="IPR012094">
    <property type="entry name" value="tRNA_Ile_lys_synt"/>
</dbReference>
<keyword evidence="4 8" id="KW-0819">tRNA processing</keyword>
<proteinExistence type="inferred from homology"/>
<feature type="domain" description="Lysidine-tRNA(Ile) synthetase C-terminal" evidence="9">
    <location>
        <begin position="390"/>
        <end position="462"/>
    </location>
</feature>
<keyword evidence="3 8" id="KW-0436">Ligase</keyword>
<reference evidence="10" key="1">
    <citation type="submission" date="2020-10" db="EMBL/GenBank/DDBJ databases">
        <authorList>
            <person name="Gilroy R."/>
        </authorList>
    </citation>
    <scope>NUCLEOTIDE SEQUENCE</scope>
    <source>
        <strain evidence="10">ChiGjej1B1-1684</strain>
    </source>
</reference>
<dbReference type="InterPro" id="IPR014729">
    <property type="entry name" value="Rossmann-like_a/b/a_fold"/>
</dbReference>
<dbReference type="Pfam" id="PF11734">
    <property type="entry name" value="TilS_C"/>
    <property type="match status" value="1"/>
</dbReference>
<dbReference type="InterPro" id="IPR012796">
    <property type="entry name" value="Lysidine-tRNA-synth_C"/>
</dbReference>
<evidence type="ECO:0000256" key="7">
    <source>
        <dbReference type="ARBA" id="ARBA00048539"/>
    </source>
</evidence>
<evidence type="ECO:0000313" key="11">
    <source>
        <dbReference type="Proteomes" id="UP000824118"/>
    </source>
</evidence>
<keyword evidence="6 8" id="KW-0067">ATP-binding</keyword>
<comment type="subcellular location">
    <subcellularLocation>
        <location evidence="1 8">Cytoplasm</location>
    </subcellularLocation>
</comment>
<protein>
    <recommendedName>
        <fullName evidence="8">tRNA(Ile)-lysidine synthase</fullName>
        <ecNumber evidence="8">6.3.4.19</ecNumber>
    </recommendedName>
    <alternativeName>
        <fullName evidence="8">tRNA(Ile)-2-lysyl-cytidine synthase</fullName>
    </alternativeName>
    <alternativeName>
        <fullName evidence="8">tRNA(Ile)-lysidine synthetase</fullName>
    </alternativeName>
</protein>
<evidence type="ECO:0000256" key="5">
    <source>
        <dbReference type="ARBA" id="ARBA00022741"/>
    </source>
</evidence>
<dbReference type="PANTHER" id="PTHR43033:SF1">
    <property type="entry name" value="TRNA(ILE)-LYSIDINE SYNTHASE-RELATED"/>
    <property type="match status" value="1"/>
</dbReference>
<keyword evidence="2 8" id="KW-0963">Cytoplasm</keyword>
<evidence type="ECO:0000256" key="4">
    <source>
        <dbReference type="ARBA" id="ARBA00022694"/>
    </source>
</evidence>
<comment type="caution">
    <text evidence="10">The sequence shown here is derived from an EMBL/GenBank/DDBJ whole genome shotgun (WGS) entry which is preliminary data.</text>
</comment>
<dbReference type="EC" id="6.3.4.19" evidence="8"/>
<dbReference type="GO" id="GO:0005737">
    <property type="term" value="C:cytoplasm"/>
    <property type="evidence" value="ECO:0007669"/>
    <property type="project" value="UniProtKB-SubCell"/>
</dbReference>
<comment type="similarity">
    <text evidence="8">Belongs to the tRNA(Ile)-lysidine synthase family.</text>
</comment>
<evidence type="ECO:0000313" key="10">
    <source>
        <dbReference type="EMBL" id="HIU50047.1"/>
    </source>
</evidence>